<proteinExistence type="inferred from homology"/>
<dbReference type="InterPro" id="IPR052156">
    <property type="entry name" value="BCAA_Transport_ATP-bd_LivF"/>
</dbReference>
<feature type="compositionally biased region" description="Low complexity" evidence="6">
    <location>
        <begin position="278"/>
        <end position="299"/>
    </location>
</feature>
<protein>
    <submittedName>
        <fullName evidence="8">ABC transporter ATP-binding protein</fullName>
    </submittedName>
</protein>
<reference evidence="8" key="1">
    <citation type="journal article" date="2014" name="Int. J. Syst. Evol. Microbiol.">
        <title>Complete genome sequence of Corynebacterium casei LMG S-19264T (=DSM 44701T), isolated from a smear-ripened cheese.</title>
        <authorList>
            <consortium name="US DOE Joint Genome Institute (JGI-PGF)"/>
            <person name="Walter F."/>
            <person name="Albersmeier A."/>
            <person name="Kalinowski J."/>
            <person name="Ruckert C."/>
        </authorList>
    </citation>
    <scope>NUCLEOTIDE SEQUENCE</scope>
    <source>
        <strain evidence="8">JCM 4434</strain>
    </source>
</reference>
<evidence type="ECO:0000256" key="2">
    <source>
        <dbReference type="ARBA" id="ARBA00022448"/>
    </source>
</evidence>
<organism evidence="8 9">
    <name type="scientific">Kitasatospora aureofaciens</name>
    <name type="common">Streptomyces aureofaciens</name>
    <dbReference type="NCBI Taxonomy" id="1894"/>
    <lineage>
        <taxon>Bacteria</taxon>
        <taxon>Bacillati</taxon>
        <taxon>Actinomycetota</taxon>
        <taxon>Actinomycetes</taxon>
        <taxon>Kitasatosporales</taxon>
        <taxon>Streptomycetaceae</taxon>
        <taxon>Kitasatospora</taxon>
    </lineage>
</organism>
<keyword evidence="5" id="KW-0029">Amino-acid transport</keyword>
<dbReference type="Pfam" id="PF00005">
    <property type="entry name" value="ABC_tran"/>
    <property type="match status" value="1"/>
</dbReference>
<dbReference type="PROSITE" id="PS50893">
    <property type="entry name" value="ABC_TRANSPORTER_2"/>
    <property type="match status" value="1"/>
</dbReference>
<feature type="region of interest" description="Disordered" evidence="6">
    <location>
        <begin position="1"/>
        <end position="30"/>
    </location>
</feature>
<accession>A0A8H9I3B1</accession>
<dbReference type="GO" id="GO:0016887">
    <property type="term" value="F:ATP hydrolysis activity"/>
    <property type="evidence" value="ECO:0007669"/>
    <property type="project" value="InterPro"/>
</dbReference>
<feature type="domain" description="ABC transporter" evidence="7">
    <location>
        <begin position="35"/>
        <end position="266"/>
    </location>
</feature>
<comment type="caution">
    <text evidence="8">The sequence shown here is derived from an EMBL/GenBank/DDBJ whole genome shotgun (WGS) entry which is preliminary data.</text>
</comment>
<dbReference type="GO" id="GO:0015658">
    <property type="term" value="F:branched-chain amino acid transmembrane transporter activity"/>
    <property type="evidence" value="ECO:0007669"/>
    <property type="project" value="TreeGrafter"/>
</dbReference>
<evidence type="ECO:0000313" key="8">
    <source>
        <dbReference type="EMBL" id="GGU97937.1"/>
    </source>
</evidence>
<dbReference type="InterPro" id="IPR003439">
    <property type="entry name" value="ABC_transporter-like_ATP-bd"/>
</dbReference>
<dbReference type="PANTHER" id="PTHR43820:SF2">
    <property type="entry name" value="ABC TRANSPORTER ATP-BINDING PROTEIN"/>
    <property type="match status" value="1"/>
</dbReference>
<dbReference type="InterPro" id="IPR017871">
    <property type="entry name" value="ABC_transporter-like_CS"/>
</dbReference>
<dbReference type="SMART" id="SM00382">
    <property type="entry name" value="AAA"/>
    <property type="match status" value="1"/>
</dbReference>
<keyword evidence="2" id="KW-0813">Transport</keyword>
<reference evidence="8" key="2">
    <citation type="submission" date="2020-09" db="EMBL/GenBank/DDBJ databases">
        <authorList>
            <person name="Sun Q."/>
            <person name="Ohkuma M."/>
        </authorList>
    </citation>
    <scope>NUCLEOTIDE SEQUENCE</scope>
    <source>
        <strain evidence="8">JCM 4434</strain>
    </source>
</reference>
<evidence type="ECO:0000256" key="6">
    <source>
        <dbReference type="SAM" id="MobiDB-lite"/>
    </source>
</evidence>
<dbReference type="Gene3D" id="3.40.50.300">
    <property type="entry name" value="P-loop containing nucleotide triphosphate hydrolases"/>
    <property type="match status" value="1"/>
</dbReference>
<sequence>MTSSPSSSTRPSSSATAHSSPSPSSSPSSAVEPLLSVRDLRVVIDGLHILHGVDFDVASAGVTALLGRNGAGKTTTVKAVMGLVPRTGSIRLSGAEISSLSTHLVVRHGIGYAPEDRGIFAGLTVAENLRLAEREVRGGAEAGEPNYALVHELFPELKARAGQLAGTLSGGQQQMVAIGRTLLNRNRLIIADEPTKGLAPKIVSEVAEVLARAAEAVPVLLVEQNLALVRRLAGTCAVLADGRTAHRGDTAELLADEEAARRLLGVGSRHPLAGGPRSSSTSSAASPAATPVVTTEVRP</sequence>
<evidence type="ECO:0000313" key="9">
    <source>
        <dbReference type="Proteomes" id="UP000610124"/>
    </source>
</evidence>
<dbReference type="CDD" id="cd03224">
    <property type="entry name" value="ABC_TM1139_LivF_branched"/>
    <property type="match status" value="1"/>
</dbReference>
<evidence type="ECO:0000256" key="4">
    <source>
        <dbReference type="ARBA" id="ARBA00022840"/>
    </source>
</evidence>
<evidence type="ECO:0000256" key="1">
    <source>
        <dbReference type="ARBA" id="ARBA00005417"/>
    </source>
</evidence>
<dbReference type="EMBL" id="BMUB01000020">
    <property type="protein sequence ID" value="GGU97937.1"/>
    <property type="molecule type" value="Genomic_DNA"/>
</dbReference>
<feature type="region of interest" description="Disordered" evidence="6">
    <location>
        <begin position="267"/>
        <end position="299"/>
    </location>
</feature>
<gene>
    <name evidence="8" type="ORF">GCM10010502_60210</name>
</gene>
<evidence type="ECO:0000256" key="3">
    <source>
        <dbReference type="ARBA" id="ARBA00022741"/>
    </source>
</evidence>
<dbReference type="PROSITE" id="PS00211">
    <property type="entry name" value="ABC_TRANSPORTER_1"/>
    <property type="match status" value="1"/>
</dbReference>
<keyword evidence="4 8" id="KW-0067">ATP-binding</keyword>
<dbReference type="InterPro" id="IPR003593">
    <property type="entry name" value="AAA+_ATPase"/>
</dbReference>
<dbReference type="KEGG" id="kau:B6264_16210"/>
<dbReference type="InterPro" id="IPR027417">
    <property type="entry name" value="P-loop_NTPase"/>
</dbReference>
<dbReference type="SUPFAM" id="SSF52540">
    <property type="entry name" value="P-loop containing nucleoside triphosphate hydrolases"/>
    <property type="match status" value="1"/>
</dbReference>
<comment type="similarity">
    <text evidence="1">Belongs to the ABC transporter superfamily.</text>
</comment>
<keyword evidence="3" id="KW-0547">Nucleotide-binding</keyword>
<dbReference type="PANTHER" id="PTHR43820">
    <property type="entry name" value="HIGH-AFFINITY BRANCHED-CHAIN AMINO ACID TRANSPORT ATP-BINDING PROTEIN LIVF"/>
    <property type="match status" value="1"/>
</dbReference>
<evidence type="ECO:0000259" key="7">
    <source>
        <dbReference type="PROSITE" id="PS50893"/>
    </source>
</evidence>
<dbReference type="OrthoDB" id="9776369at2"/>
<dbReference type="Proteomes" id="UP000610124">
    <property type="component" value="Unassembled WGS sequence"/>
</dbReference>
<dbReference type="GO" id="GO:0005524">
    <property type="term" value="F:ATP binding"/>
    <property type="evidence" value="ECO:0007669"/>
    <property type="project" value="UniProtKB-KW"/>
</dbReference>
<evidence type="ECO:0000256" key="5">
    <source>
        <dbReference type="ARBA" id="ARBA00022970"/>
    </source>
</evidence>
<dbReference type="AlphaFoldDB" id="A0A8H9I3B1"/>
<dbReference type="GO" id="GO:0015807">
    <property type="term" value="P:L-amino acid transport"/>
    <property type="evidence" value="ECO:0007669"/>
    <property type="project" value="TreeGrafter"/>
</dbReference>
<name>A0A8H9I3B1_KITAU</name>